<name>A0A8X6J6N7_TRICU</name>
<dbReference type="OrthoDB" id="6432368at2759"/>
<dbReference type="EMBL" id="BMAO01016983">
    <property type="protein sequence ID" value="GFR12533.1"/>
    <property type="molecule type" value="Genomic_DNA"/>
</dbReference>
<reference evidence="2" key="1">
    <citation type="submission" date="2020-07" db="EMBL/GenBank/DDBJ databases">
        <title>Multicomponent nature underlies the extraordinary mechanical properties of spider dragline silk.</title>
        <authorList>
            <person name="Kono N."/>
            <person name="Nakamura H."/>
            <person name="Mori M."/>
            <person name="Yoshida Y."/>
            <person name="Ohtoshi R."/>
            <person name="Malay A.D."/>
            <person name="Moran D.A.P."/>
            <person name="Tomita M."/>
            <person name="Numata K."/>
            <person name="Arakawa K."/>
        </authorList>
    </citation>
    <scope>NUCLEOTIDE SEQUENCE</scope>
</reference>
<protein>
    <submittedName>
        <fullName evidence="2">Diuretic hormone receptor</fullName>
    </submittedName>
</protein>
<proteinExistence type="predicted"/>
<keyword evidence="3" id="KW-1185">Reference proteome</keyword>
<sequence length="73" mass="8444">VQNSLKHHFGRWKTKKSIDRSRNLSTWQSRSSQRQSGSRKSRKNGTVQSVVRFTNDSTRTNSVKTPPDLQNMV</sequence>
<accession>A0A8X6J6N7</accession>
<evidence type="ECO:0000313" key="3">
    <source>
        <dbReference type="Proteomes" id="UP000887116"/>
    </source>
</evidence>
<keyword evidence="2" id="KW-0675">Receptor</keyword>
<feature type="compositionally biased region" description="Basic residues" evidence="1">
    <location>
        <begin position="1"/>
        <end position="15"/>
    </location>
</feature>
<feature type="region of interest" description="Disordered" evidence="1">
    <location>
        <begin position="1"/>
        <end position="73"/>
    </location>
</feature>
<comment type="caution">
    <text evidence="2">The sequence shown here is derived from an EMBL/GenBank/DDBJ whole genome shotgun (WGS) entry which is preliminary data.</text>
</comment>
<organism evidence="2 3">
    <name type="scientific">Trichonephila clavata</name>
    <name type="common">Joro spider</name>
    <name type="synonym">Nephila clavata</name>
    <dbReference type="NCBI Taxonomy" id="2740835"/>
    <lineage>
        <taxon>Eukaryota</taxon>
        <taxon>Metazoa</taxon>
        <taxon>Ecdysozoa</taxon>
        <taxon>Arthropoda</taxon>
        <taxon>Chelicerata</taxon>
        <taxon>Arachnida</taxon>
        <taxon>Araneae</taxon>
        <taxon>Araneomorphae</taxon>
        <taxon>Entelegynae</taxon>
        <taxon>Araneoidea</taxon>
        <taxon>Nephilidae</taxon>
        <taxon>Trichonephila</taxon>
    </lineage>
</organism>
<dbReference type="Proteomes" id="UP000887116">
    <property type="component" value="Unassembled WGS sequence"/>
</dbReference>
<evidence type="ECO:0000256" key="1">
    <source>
        <dbReference type="SAM" id="MobiDB-lite"/>
    </source>
</evidence>
<evidence type="ECO:0000313" key="2">
    <source>
        <dbReference type="EMBL" id="GFR12533.1"/>
    </source>
</evidence>
<feature type="compositionally biased region" description="Polar residues" evidence="1">
    <location>
        <begin position="44"/>
        <end position="64"/>
    </location>
</feature>
<gene>
    <name evidence="2" type="primary">DIHR_8</name>
    <name evidence="2" type="ORF">TNCT_656851</name>
</gene>
<dbReference type="AlphaFoldDB" id="A0A8X6J6N7"/>
<feature type="non-terminal residue" evidence="2">
    <location>
        <position position="1"/>
    </location>
</feature>